<evidence type="ECO:0000256" key="1">
    <source>
        <dbReference type="SAM" id="MobiDB-lite"/>
    </source>
</evidence>
<proteinExistence type="predicted"/>
<dbReference type="AlphaFoldDB" id="A0A6A5K3B1"/>
<gene>
    <name evidence="2" type="ORF">BDW02DRAFT_583979</name>
</gene>
<evidence type="ECO:0000313" key="3">
    <source>
        <dbReference type="Proteomes" id="UP000800040"/>
    </source>
</evidence>
<dbReference type="Proteomes" id="UP000800040">
    <property type="component" value="Unassembled WGS sequence"/>
</dbReference>
<sequence>MFSFSTLFTDTSIVAGVHLFINCRDRCRSIPRPLAKATGSGPDPASPSAKVGVNAGRGVGLSMRPRREGDGGACLPHQRRAAKGNDPLIFPLQAASHKLARMEPSTTLLDKRAVTLLSGSHSTHELQGGRRSDSLGSASRPPQQPRQHVGNGTKLALTHK</sequence>
<reference evidence="2" key="1">
    <citation type="submission" date="2020-01" db="EMBL/GenBank/DDBJ databases">
        <authorList>
            <consortium name="DOE Joint Genome Institute"/>
            <person name="Haridas S."/>
            <person name="Albert R."/>
            <person name="Binder M."/>
            <person name="Bloem J."/>
            <person name="Labutti K."/>
            <person name="Salamov A."/>
            <person name="Andreopoulos B."/>
            <person name="Baker S.E."/>
            <person name="Barry K."/>
            <person name="Bills G."/>
            <person name="Bluhm B.H."/>
            <person name="Cannon C."/>
            <person name="Castanera R."/>
            <person name="Culley D.E."/>
            <person name="Daum C."/>
            <person name="Ezra D."/>
            <person name="Gonzalez J.B."/>
            <person name="Henrissat B."/>
            <person name="Kuo A."/>
            <person name="Liang C."/>
            <person name="Lipzen A."/>
            <person name="Lutzoni F."/>
            <person name="Magnuson J."/>
            <person name="Mondo S."/>
            <person name="Nolan M."/>
            <person name="Ohm R."/>
            <person name="Pangilinan J."/>
            <person name="Park H.-J."/>
            <person name="Ramirez L."/>
            <person name="Alfaro M."/>
            <person name="Sun H."/>
            <person name="Tritt A."/>
            <person name="Yoshinaga Y."/>
            <person name="Zwiers L.-H."/>
            <person name="Turgeon B.G."/>
            <person name="Goodwin S.B."/>
            <person name="Spatafora J.W."/>
            <person name="Crous P.W."/>
            <person name="Grigoriev I.V."/>
        </authorList>
    </citation>
    <scope>NUCLEOTIDE SEQUENCE</scope>
    <source>
        <strain evidence="2">P77</strain>
    </source>
</reference>
<accession>A0A6A5K3B1</accession>
<feature type="region of interest" description="Disordered" evidence="1">
    <location>
        <begin position="34"/>
        <end position="87"/>
    </location>
</feature>
<feature type="region of interest" description="Disordered" evidence="1">
    <location>
        <begin position="119"/>
        <end position="160"/>
    </location>
</feature>
<protein>
    <submittedName>
        <fullName evidence="2">Uncharacterized protein</fullName>
    </submittedName>
</protein>
<feature type="compositionally biased region" description="Basic and acidic residues" evidence="1">
    <location>
        <begin position="122"/>
        <end position="133"/>
    </location>
</feature>
<dbReference type="EMBL" id="ML975468">
    <property type="protein sequence ID" value="KAF1829087.1"/>
    <property type="molecule type" value="Genomic_DNA"/>
</dbReference>
<keyword evidence="3" id="KW-1185">Reference proteome</keyword>
<evidence type="ECO:0000313" key="2">
    <source>
        <dbReference type="EMBL" id="KAF1829087.1"/>
    </source>
</evidence>
<organism evidence="2 3">
    <name type="scientific">Decorospora gaudefroyi</name>
    <dbReference type="NCBI Taxonomy" id="184978"/>
    <lineage>
        <taxon>Eukaryota</taxon>
        <taxon>Fungi</taxon>
        <taxon>Dikarya</taxon>
        <taxon>Ascomycota</taxon>
        <taxon>Pezizomycotina</taxon>
        <taxon>Dothideomycetes</taxon>
        <taxon>Pleosporomycetidae</taxon>
        <taxon>Pleosporales</taxon>
        <taxon>Pleosporineae</taxon>
        <taxon>Pleosporaceae</taxon>
        <taxon>Decorospora</taxon>
    </lineage>
</organism>
<name>A0A6A5K3B1_9PLEO</name>